<dbReference type="Proteomes" id="UP000031443">
    <property type="component" value="Unassembled WGS sequence"/>
</dbReference>
<keyword evidence="2" id="KW-1185">Reference proteome</keyword>
<dbReference type="AlphaFoldDB" id="M7CES1"/>
<evidence type="ECO:0000313" key="2">
    <source>
        <dbReference type="Proteomes" id="UP000031443"/>
    </source>
</evidence>
<gene>
    <name evidence="1" type="ORF">UY3_03490</name>
</gene>
<accession>M7CES1</accession>
<reference evidence="2" key="1">
    <citation type="journal article" date="2013" name="Nat. Genet.">
        <title>The draft genomes of soft-shell turtle and green sea turtle yield insights into the development and evolution of the turtle-specific body plan.</title>
        <authorList>
            <person name="Wang Z."/>
            <person name="Pascual-Anaya J."/>
            <person name="Zadissa A."/>
            <person name="Li W."/>
            <person name="Niimura Y."/>
            <person name="Huang Z."/>
            <person name="Li C."/>
            <person name="White S."/>
            <person name="Xiong Z."/>
            <person name="Fang D."/>
            <person name="Wang B."/>
            <person name="Ming Y."/>
            <person name="Chen Y."/>
            <person name="Zheng Y."/>
            <person name="Kuraku S."/>
            <person name="Pignatelli M."/>
            <person name="Herrero J."/>
            <person name="Beal K."/>
            <person name="Nozawa M."/>
            <person name="Li Q."/>
            <person name="Wang J."/>
            <person name="Zhang H."/>
            <person name="Yu L."/>
            <person name="Shigenobu S."/>
            <person name="Wang J."/>
            <person name="Liu J."/>
            <person name="Flicek P."/>
            <person name="Searle S."/>
            <person name="Wang J."/>
            <person name="Kuratani S."/>
            <person name="Yin Y."/>
            <person name="Aken B."/>
            <person name="Zhang G."/>
            <person name="Irie N."/>
        </authorList>
    </citation>
    <scope>NUCLEOTIDE SEQUENCE [LARGE SCALE GENOMIC DNA]</scope>
</reference>
<sequence>MHSLLVVWRSSESELHSSPVDGRFLWRTSTERPDVVMSAPGYQRGNVGERFCIRFGNSKNICNGLLPNRTSVNRGTSCPYLPCSVIRNEA</sequence>
<organism evidence="1 2">
    <name type="scientific">Chelonia mydas</name>
    <name type="common">Green sea-turtle</name>
    <name type="synonym">Chelonia agassizi</name>
    <dbReference type="NCBI Taxonomy" id="8469"/>
    <lineage>
        <taxon>Eukaryota</taxon>
        <taxon>Metazoa</taxon>
        <taxon>Chordata</taxon>
        <taxon>Craniata</taxon>
        <taxon>Vertebrata</taxon>
        <taxon>Euteleostomi</taxon>
        <taxon>Archelosauria</taxon>
        <taxon>Testudinata</taxon>
        <taxon>Testudines</taxon>
        <taxon>Cryptodira</taxon>
        <taxon>Durocryptodira</taxon>
        <taxon>Americhelydia</taxon>
        <taxon>Chelonioidea</taxon>
        <taxon>Cheloniidae</taxon>
        <taxon>Chelonia</taxon>
    </lineage>
</organism>
<protein>
    <submittedName>
        <fullName evidence="1">Uncharacterized protein</fullName>
    </submittedName>
</protein>
<name>M7CES1_CHEMY</name>
<proteinExistence type="predicted"/>
<dbReference type="EMBL" id="KB517139">
    <property type="protein sequence ID" value="EMP39317.1"/>
    <property type="molecule type" value="Genomic_DNA"/>
</dbReference>
<evidence type="ECO:0000313" key="1">
    <source>
        <dbReference type="EMBL" id="EMP39317.1"/>
    </source>
</evidence>